<organism evidence="1 2">
    <name type="scientific">Alternaria alternata</name>
    <name type="common">Alternaria rot fungus</name>
    <name type="synonym">Torula alternata</name>
    <dbReference type="NCBI Taxonomy" id="5599"/>
    <lineage>
        <taxon>Eukaryota</taxon>
        <taxon>Fungi</taxon>
        <taxon>Dikarya</taxon>
        <taxon>Ascomycota</taxon>
        <taxon>Pezizomycotina</taxon>
        <taxon>Dothideomycetes</taxon>
        <taxon>Pleosporomycetidae</taxon>
        <taxon>Pleosporales</taxon>
        <taxon>Pleosporineae</taxon>
        <taxon>Pleosporaceae</taxon>
        <taxon>Alternaria</taxon>
        <taxon>Alternaria sect. Alternaria</taxon>
        <taxon>Alternaria alternata complex</taxon>
    </lineage>
</organism>
<dbReference type="EMBL" id="KV441470">
    <property type="protein sequence ID" value="OAG24991.1"/>
    <property type="molecule type" value="Genomic_DNA"/>
</dbReference>
<reference evidence="1 2" key="1">
    <citation type="submission" date="2016-05" db="EMBL/GenBank/DDBJ databases">
        <title>Comparative analysis of secretome profiles of manganese(II)-oxidizing ascomycete fungi.</title>
        <authorList>
            <consortium name="DOE Joint Genome Institute"/>
            <person name="Zeiner C.A."/>
            <person name="Purvine S.O."/>
            <person name="Zink E.M."/>
            <person name="Wu S."/>
            <person name="Pasa-Tolic L."/>
            <person name="Chaput D.L."/>
            <person name="Haridas S."/>
            <person name="Grigoriev I.V."/>
            <person name="Santelli C.M."/>
            <person name="Hansel C.M."/>
        </authorList>
    </citation>
    <scope>NUCLEOTIDE SEQUENCE [LARGE SCALE GENOMIC DNA]</scope>
    <source>
        <strain evidence="1 2">SRC1lrK2f</strain>
    </source>
</reference>
<accession>A0A177E0P1</accession>
<gene>
    <name evidence="1" type="ORF">CC77DRAFT_1076111</name>
</gene>
<sequence>MAPPQANFGTLQAELEYCKHADTSICVRNDVTKKGDRLCRSCQDSHPISSLTAIEELLHMQFPDAHPNQQQPDYDEEHAKRDRPDYFALWKARDKNDQDLCAWVQIAFAKAAGGELPEKTEEEPTYSKFVMLMKHARAAKNEVAQTTIPNISVSNTPCGRADGPDQICDNCAKAVRDHGSATLKAMFQADGMTIIPSAVRAAGDVRILWSEE</sequence>
<dbReference type="KEGG" id="aalt:CC77DRAFT_1076111"/>
<proteinExistence type="predicted"/>
<dbReference type="VEuPathDB" id="FungiDB:CC77DRAFT_1076111"/>
<dbReference type="GeneID" id="29114837"/>
<keyword evidence="2" id="KW-1185">Reference proteome</keyword>
<evidence type="ECO:0000313" key="2">
    <source>
        <dbReference type="Proteomes" id="UP000077248"/>
    </source>
</evidence>
<dbReference type="RefSeq" id="XP_018390412.1">
    <property type="nucleotide sequence ID" value="XM_018529243.1"/>
</dbReference>
<dbReference type="Proteomes" id="UP000077248">
    <property type="component" value="Unassembled WGS sequence"/>
</dbReference>
<name>A0A177E0P1_ALTAL</name>
<protein>
    <submittedName>
        <fullName evidence="1">Uncharacterized protein</fullName>
    </submittedName>
</protein>
<evidence type="ECO:0000313" key="1">
    <source>
        <dbReference type="EMBL" id="OAG24991.1"/>
    </source>
</evidence>
<dbReference type="AlphaFoldDB" id="A0A177E0P1"/>